<dbReference type="GO" id="GO:0140359">
    <property type="term" value="F:ABC-type transporter activity"/>
    <property type="evidence" value="ECO:0007669"/>
    <property type="project" value="InterPro"/>
</dbReference>
<dbReference type="EMBL" id="JWIN03000036">
    <property type="protein sequence ID" value="KAB1253770.1"/>
    <property type="molecule type" value="Genomic_DNA"/>
</dbReference>
<evidence type="ECO:0000313" key="5">
    <source>
        <dbReference type="Proteomes" id="UP000299084"/>
    </source>
</evidence>
<dbReference type="Gene3D" id="3.40.50.300">
    <property type="entry name" value="P-loop containing nucleotide triphosphate hydrolases"/>
    <property type="match status" value="1"/>
</dbReference>
<dbReference type="GO" id="GO:0005319">
    <property type="term" value="F:lipid transporter activity"/>
    <property type="evidence" value="ECO:0007669"/>
    <property type="project" value="TreeGrafter"/>
</dbReference>
<feature type="domain" description="ABC transporter" evidence="2">
    <location>
        <begin position="10"/>
        <end position="99"/>
    </location>
</feature>
<reference evidence="4 5" key="1">
    <citation type="journal article" date="2019" name="Mol. Ecol. Resour.">
        <title>Improving Illumina assemblies with Hi-C and long reads: an example with the North African dromedary.</title>
        <authorList>
            <person name="Elbers J.P."/>
            <person name="Rogers M.F."/>
            <person name="Perelman P.L."/>
            <person name="Proskuryakova A.A."/>
            <person name="Serdyukova N.A."/>
            <person name="Johnson W.E."/>
            <person name="Horin P."/>
            <person name="Corander J."/>
            <person name="Murphy D."/>
            <person name="Burger P.A."/>
        </authorList>
    </citation>
    <scope>NUCLEOTIDE SEQUENCE [LARGE SCALE GENOMIC DNA]</scope>
    <source>
        <strain evidence="4">Drom800</strain>
        <tissue evidence="4">Blood</tissue>
    </source>
</reference>
<dbReference type="SUPFAM" id="SSF52540">
    <property type="entry name" value="P-loop containing nucleoside triphosphate hydrolases"/>
    <property type="match status" value="1"/>
</dbReference>
<protein>
    <submittedName>
        <fullName evidence="4">ATP-binding cassette sub-family A member 13</fullName>
    </submittedName>
</protein>
<feature type="non-terminal residue" evidence="4">
    <location>
        <position position="1"/>
    </location>
</feature>
<name>A0A5N4C4I2_CAMDR</name>
<evidence type="ECO:0000313" key="4">
    <source>
        <dbReference type="EMBL" id="KAB1253770.1"/>
    </source>
</evidence>
<keyword evidence="5" id="KW-1185">Reference proteome</keyword>
<keyword evidence="4" id="KW-0067">ATP-binding</keyword>
<sequence>EDVRLSSAGAAGVRIGYCPQQDALDDFLTGWEHLHYYCCLRGIPKQCIPEVAGDLVRHLHLETHVHKLVATYSGGTKRKLSTALALLGKPDLLLLDEPSSGMDPCSKRYLWKAIAKEVQEGCAVVLTSHSMEECEALCTRLAVMVRGSCRCLGSPQHIKNRVGRWIEQAVLCDFRFKTVVGYEEDIPNCVCTRESRSAVVAGTRHGSPVGAGALTPVMRRLQFKGQRHNLLEYDVPKRRGCLADLFKVLENHKNVLKIRHYFITQTSLEQVFINFATEQQQTPPPSADPASDRDRPQHLPI</sequence>
<dbReference type="Pfam" id="PF23321">
    <property type="entry name" value="R1_ABCA1"/>
    <property type="match status" value="1"/>
</dbReference>
<dbReference type="GO" id="GO:0005524">
    <property type="term" value="F:ATP binding"/>
    <property type="evidence" value="ECO:0007669"/>
    <property type="project" value="UniProtKB-KW"/>
</dbReference>
<dbReference type="FunFam" id="3.40.50.300:FF:005048">
    <property type="entry name" value="Predicted protein"/>
    <property type="match status" value="1"/>
</dbReference>
<feature type="domain" description="ABCA1-4-like C-terminal R2 regulatory" evidence="3">
    <location>
        <begin position="222"/>
        <end position="265"/>
    </location>
</feature>
<gene>
    <name evidence="4" type="ORF">Cadr_000030627</name>
</gene>
<dbReference type="Pfam" id="PF00005">
    <property type="entry name" value="ABC_tran"/>
    <property type="match status" value="1"/>
</dbReference>
<feature type="compositionally biased region" description="Basic and acidic residues" evidence="1">
    <location>
        <begin position="290"/>
        <end position="301"/>
    </location>
</feature>
<dbReference type="PANTHER" id="PTHR19229">
    <property type="entry name" value="ATP-BINDING CASSETTE TRANSPORTER SUBFAMILY A ABCA"/>
    <property type="match status" value="1"/>
</dbReference>
<accession>A0A5N4C4I2</accession>
<dbReference type="Proteomes" id="UP000299084">
    <property type="component" value="Unassembled WGS sequence"/>
</dbReference>
<dbReference type="GO" id="GO:0016887">
    <property type="term" value="F:ATP hydrolysis activity"/>
    <property type="evidence" value="ECO:0007669"/>
    <property type="project" value="InterPro"/>
</dbReference>
<dbReference type="PANTHER" id="PTHR19229:SF113">
    <property type="entry name" value="ATP-BINDING CASSETTE SUB-FAMILY A MEMBER 13"/>
    <property type="match status" value="1"/>
</dbReference>
<dbReference type="InterPro" id="IPR026082">
    <property type="entry name" value="ABCA"/>
</dbReference>
<feature type="region of interest" description="Disordered" evidence="1">
    <location>
        <begin position="279"/>
        <end position="301"/>
    </location>
</feature>
<dbReference type="InterPro" id="IPR056264">
    <property type="entry name" value="R2_ABCA1-4-like"/>
</dbReference>
<dbReference type="InterPro" id="IPR027417">
    <property type="entry name" value="P-loop_NTPase"/>
</dbReference>
<evidence type="ECO:0000256" key="1">
    <source>
        <dbReference type="SAM" id="MobiDB-lite"/>
    </source>
</evidence>
<dbReference type="GO" id="GO:0016020">
    <property type="term" value="C:membrane"/>
    <property type="evidence" value="ECO:0007669"/>
    <property type="project" value="InterPro"/>
</dbReference>
<keyword evidence="4" id="KW-0547">Nucleotide-binding</keyword>
<dbReference type="InterPro" id="IPR003439">
    <property type="entry name" value="ABC_transporter-like_ATP-bd"/>
</dbReference>
<comment type="caution">
    <text evidence="4">The sequence shown here is derived from an EMBL/GenBank/DDBJ whole genome shotgun (WGS) entry which is preliminary data.</text>
</comment>
<evidence type="ECO:0000259" key="2">
    <source>
        <dbReference type="Pfam" id="PF00005"/>
    </source>
</evidence>
<evidence type="ECO:0000259" key="3">
    <source>
        <dbReference type="Pfam" id="PF23321"/>
    </source>
</evidence>
<dbReference type="AlphaFoldDB" id="A0A5N4C4I2"/>
<proteinExistence type="predicted"/>
<organism evidence="4 5">
    <name type="scientific">Camelus dromedarius</name>
    <name type="common">Dromedary</name>
    <name type="synonym">Arabian camel</name>
    <dbReference type="NCBI Taxonomy" id="9838"/>
    <lineage>
        <taxon>Eukaryota</taxon>
        <taxon>Metazoa</taxon>
        <taxon>Chordata</taxon>
        <taxon>Craniata</taxon>
        <taxon>Vertebrata</taxon>
        <taxon>Euteleostomi</taxon>
        <taxon>Mammalia</taxon>
        <taxon>Eutheria</taxon>
        <taxon>Laurasiatheria</taxon>
        <taxon>Artiodactyla</taxon>
        <taxon>Tylopoda</taxon>
        <taxon>Camelidae</taxon>
        <taxon>Camelus</taxon>
    </lineage>
</organism>